<evidence type="ECO:0000313" key="4">
    <source>
        <dbReference type="Proteomes" id="UP001282284"/>
    </source>
</evidence>
<dbReference type="Pfam" id="PF08861">
    <property type="entry name" value="DUF1828"/>
    <property type="match status" value="1"/>
</dbReference>
<dbReference type="Pfam" id="PF08862">
    <property type="entry name" value="DUF1829"/>
    <property type="match status" value="1"/>
</dbReference>
<evidence type="ECO:0000259" key="2">
    <source>
        <dbReference type="Pfam" id="PF08862"/>
    </source>
</evidence>
<name>A0ABU4GDJ0_9BACL</name>
<dbReference type="RefSeq" id="WP_317945356.1">
    <property type="nucleotide sequence ID" value="NZ_JAUBDI010000016.1"/>
</dbReference>
<dbReference type="EMBL" id="JAUBDI010000016">
    <property type="protein sequence ID" value="MDW0114370.1"/>
    <property type="molecule type" value="Genomic_DNA"/>
</dbReference>
<reference evidence="3 4" key="1">
    <citation type="submission" date="2023-06" db="EMBL/GenBank/DDBJ databases">
        <title>Sporosarcina sp. nov., isolated from Korean traditional fermented seafood 'Jeotgal'.</title>
        <authorList>
            <person name="Yang A.I."/>
            <person name="Shin N.-R."/>
        </authorList>
    </citation>
    <scope>NUCLEOTIDE SEQUENCE [LARGE SCALE GENOMIC DNA]</scope>
    <source>
        <strain evidence="3 4">KCTC13119</strain>
    </source>
</reference>
<dbReference type="Proteomes" id="UP001282284">
    <property type="component" value="Unassembled WGS sequence"/>
</dbReference>
<comment type="caution">
    <text evidence="3">The sequence shown here is derived from an EMBL/GenBank/DDBJ whole genome shotgun (WGS) entry which is preliminary data.</text>
</comment>
<proteinExistence type="predicted"/>
<keyword evidence="4" id="KW-1185">Reference proteome</keyword>
<dbReference type="InterPro" id="IPR014961">
    <property type="entry name" value="DUF1829"/>
</dbReference>
<evidence type="ECO:0000313" key="3">
    <source>
        <dbReference type="EMBL" id="MDW0114370.1"/>
    </source>
</evidence>
<gene>
    <name evidence="3" type="ORF">QT711_14325</name>
</gene>
<protein>
    <submittedName>
        <fullName evidence="3">DUF1829 domain-containing protein</fullName>
    </submittedName>
</protein>
<dbReference type="InterPro" id="IPR014960">
    <property type="entry name" value="DUF1828"/>
</dbReference>
<organism evidence="3 4">
    <name type="scientific">Sporosarcina saromensis</name>
    <dbReference type="NCBI Taxonomy" id="359365"/>
    <lineage>
        <taxon>Bacteria</taxon>
        <taxon>Bacillati</taxon>
        <taxon>Bacillota</taxon>
        <taxon>Bacilli</taxon>
        <taxon>Bacillales</taxon>
        <taxon>Caryophanaceae</taxon>
        <taxon>Sporosarcina</taxon>
    </lineage>
</organism>
<feature type="domain" description="DUF1828" evidence="1">
    <location>
        <begin position="30"/>
        <end position="123"/>
    </location>
</feature>
<accession>A0ABU4GDJ0</accession>
<sequence length="256" mass="29608">MISEMKLLYDSWNKNQLQLEDHEDFILITTPFLDLHHDFLQLIFTRNGAEEYSLSDDGFVLSELEMLGIDIFSSQKRKSFFDMTLRIFGVTHNRATGELSVSFKSLSEYPKKQNNLIQCLLRVSDMLLTARNTVISIFAEEVSNYFIENQVFFSDDIGYTGKSGNYQSFDFVIPAARGKKEKIIKAINNPKADNYKQPLLSFVDIQELKPNSQFIVLGNDSIQPISETFYNSLSNYQIQVLPWSERDHWVGDLRIL</sequence>
<feature type="domain" description="DUF1829" evidence="2">
    <location>
        <begin position="161"/>
        <end position="246"/>
    </location>
</feature>
<evidence type="ECO:0000259" key="1">
    <source>
        <dbReference type="Pfam" id="PF08861"/>
    </source>
</evidence>